<dbReference type="PROSITE" id="PS51257">
    <property type="entry name" value="PROKAR_LIPOPROTEIN"/>
    <property type="match status" value="1"/>
</dbReference>
<dbReference type="PROSITE" id="PS50987">
    <property type="entry name" value="HTH_ARSR_2"/>
    <property type="match status" value="1"/>
</dbReference>
<keyword evidence="2" id="KW-0472">Membrane</keyword>
<dbReference type="Pfam" id="PF13412">
    <property type="entry name" value="HTH_24"/>
    <property type="match status" value="1"/>
</dbReference>
<dbReference type="HOGENOM" id="CLU_084118_0_0_2"/>
<proteinExistence type="predicted"/>
<dbReference type="STRING" id="456442.Mboo_0375"/>
<accession>A7I584</accession>
<protein>
    <recommendedName>
        <fullName evidence="3">HTH arsR-type domain-containing protein</fullName>
    </recommendedName>
</protein>
<evidence type="ECO:0000313" key="5">
    <source>
        <dbReference type="Proteomes" id="UP000002408"/>
    </source>
</evidence>
<dbReference type="CDD" id="cd00090">
    <property type="entry name" value="HTH_ARSR"/>
    <property type="match status" value="1"/>
</dbReference>
<keyword evidence="2" id="KW-1133">Transmembrane helix</keyword>
<dbReference type="InterPro" id="IPR036388">
    <property type="entry name" value="WH-like_DNA-bd_sf"/>
</dbReference>
<dbReference type="Gene3D" id="1.10.10.10">
    <property type="entry name" value="Winged helix-like DNA-binding domain superfamily/Winged helix DNA-binding domain"/>
    <property type="match status" value="2"/>
</dbReference>
<dbReference type="InterPro" id="IPR001845">
    <property type="entry name" value="HTH_ArsR_DNA-bd_dom"/>
</dbReference>
<dbReference type="EMBL" id="CP000780">
    <property type="protein sequence ID" value="ABS54895.1"/>
    <property type="molecule type" value="Genomic_DNA"/>
</dbReference>
<dbReference type="InterPro" id="IPR011991">
    <property type="entry name" value="ArsR-like_HTH"/>
</dbReference>
<dbReference type="Pfam" id="PF24266">
    <property type="entry name" value="HTH_HVO_0163_N"/>
    <property type="match status" value="1"/>
</dbReference>
<name>A7I584_METB6</name>
<keyword evidence="2" id="KW-0812">Transmembrane</keyword>
<organism evidence="4 5">
    <name type="scientific">Methanoregula boonei (strain DSM 21154 / JCM 14090 / 6A8)</name>
    <dbReference type="NCBI Taxonomy" id="456442"/>
    <lineage>
        <taxon>Archaea</taxon>
        <taxon>Methanobacteriati</taxon>
        <taxon>Methanobacteriota</taxon>
        <taxon>Stenosarchaea group</taxon>
        <taxon>Methanomicrobia</taxon>
        <taxon>Methanomicrobiales</taxon>
        <taxon>Methanoregulaceae</taxon>
        <taxon>Methanoregula</taxon>
    </lineage>
</organism>
<dbReference type="KEGG" id="mbn:Mboo_0375"/>
<evidence type="ECO:0000259" key="3">
    <source>
        <dbReference type="PROSITE" id="PS50987"/>
    </source>
</evidence>
<feature type="compositionally biased region" description="Basic and acidic residues" evidence="1">
    <location>
        <begin position="262"/>
        <end position="273"/>
    </location>
</feature>
<dbReference type="SUPFAM" id="SSF46785">
    <property type="entry name" value="Winged helix' DNA-binding domain"/>
    <property type="match status" value="2"/>
</dbReference>
<dbReference type="GeneID" id="5411771"/>
<feature type="transmembrane region" description="Helical" evidence="2">
    <location>
        <begin position="61"/>
        <end position="82"/>
    </location>
</feature>
<dbReference type="Proteomes" id="UP000002408">
    <property type="component" value="Chromosome"/>
</dbReference>
<gene>
    <name evidence="4" type="ordered locus">Mboo_0375</name>
</gene>
<dbReference type="AlphaFoldDB" id="A7I584"/>
<evidence type="ECO:0000256" key="1">
    <source>
        <dbReference type="SAM" id="MobiDB-lite"/>
    </source>
</evidence>
<dbReference type="InterPro" id="IPR056504">
    <property type="entry name" value="HTH_HVO_0163_N"/>
</dbReference>
<dbReference type="OrthoDB" id="28610at2157"/>
<dbReference type="InterPro" id="IPR036390">
    <property type="entry name" value="WH_DNA-bd_sf"/>
</dbReference>
<dbReference type="PANTHER" id="PTHR36216">
    <property type="entry name" value="TRANSCRIPTIONAL REGULATOR, TRMB"/>
    <property type="match status" value="1"/>
</dbReference>
<feature type="region of interest" description="Disordered" evidence="1">
    <location>
        <begin position="250"/>
        <end position="273"/>
    </location>
</feature>
<feature type="domain" description="HTH arsR-type" evidence="3">
    <location>
        <begin position="160"/>
        <end position="255"/>
    </location>
</feature>
<keyword evidence="5" id="KW-1185">Reference proteome</keyword>
<reference evidence="5" key="1">
    <citation type="journal article" date="2015" name="Microbiology">
        <title>Genome of Methanoregula boonei 6A8 reveals adaptations to oligotrophic peatland environments.</title>
        <authorList>
            <person name="Braeuer S."/>
            <person name="Cadillo-Quiroz H."/>
            <person name="Kyrpides N."/>
            <person name="Woyke T."/>
            <person name="Goodwin L."/>
            <person name="Detter C."/>
            <person name="Podell S."/>
            <person name="Yavitt J.B."/>
            <person name="Zinder S.H."/>
        </authorList>
    </citation>
    <scope>NUCLEOTIDE SEQUENCE [LARGE SCALE GENOMIC DNA]</scope>
    <source>
        <strain evidence="5">DSM 21154 / JCM 14090 / 6A8</strain>
    </source>
</reference>
<dbReference type="eggNOG" id="arCOG02611">
    <property type="taxonomic scope" value="Archaea"/>
</dbReference>
<sequence precursor="true">MKPWPVRAVALIIFIALACVPAVTASYGGYSVAPGGAGAVQGQPQDPVPISFFDLTLREMLIAVALSFCPVLAYPVEIFFYLKLLAALGYRKVGQNAILWNRNRREIFACIAANPGVRFTALERMTGIKEGTLKYHLLILEAKRRIVSFGSGRSLRYFENNGRYSELEKKVFFHLQNPTTRRILEILAASPEVSRKDIAGIVGIAGPSITWHTRRLTGDGIISTSKKGKAVRYTFCPAGLNVFRQFTGEGAGASSGSADSRMSWREQSSKHNP</sequence>
<dbReference type="PANTHER" id="PTHR36216:SF1">
    <property type="entry name" value="HTH ARSR-TYPE DOMAIN-CONTAINING PROTEIN"/>
    <property type="match status" value="1"/>
</dbReference>
<dbReference type="GO" id="GO:0003700">
    <property type="term" value="F:DNA-binding transcription factor activity"/>
    <property type="evidence" value="ECO:0007669"/>
    <property type="project" value="InterPro"/>
</dbReference>
<evidence type="ECO:0000256" key="2">
    <source>
        <dbReference type="SAM" id="Phobius"/>
    </source>
</evidence>
<evidence type="ECO:0000313" key="4">
    <source>
        <dbReference type="EMBL" id="ABS54895.1"/>
    </source>
</evidence>
<dbReference type="RefSeq" id="WP_011991383.1">
    <property type="nucleotide sequence ID" value="NC_009712.1"/>
</dbReference>
<dbReference type="SMART" id="SM00418">
    <property type="entry name" value="HTH_ARSR"/>
    <property type="match status" value="1"/>
</dbReference>